<dbReference type="AlphaFoldDB" id="A0A1M6VS50"/>
<organism evidence="1 2">
    <name type="scientific">Bradyrhizobium lablabi</name>
    <dbReference type="NCBI Taxonomy" id="722472"/>
    <lineage>
        <taxon>Bacteria</taxon>
        <taxon>Pseudomonadati</taxon>
        <taxon>Pseudomonadota</taxon>
        <taxon>Alphaproteobacteria</taxon>
        <taxon>Hyphomicrobiales</taxon>
        <taxon>Nitrobacteraceae</taxon>
        <taxon>Bradyrhizobium</taxon>
    </lineage>
</organism>
<sequence length="89" mass="9942">MTYWLAWEEPRAVGDLVHVEKFFARNLGGLIHARPRVPGRLGKAISRTSSMYVDEKSDEAIVLAKRLNKGRQLPAEVVEGRASPKGNSR</sequence>
<name>A0A1M6VS50_9BRAD</name>
<gene>
    <name evidence="1" type="ORF">SAMN05444159_4329</name>
</gene>
<dbReference type="Proteomes" id="UP000189935">
    <property type="component" value="Chromosome I"/>
</dbReference>
<protein>
    <submittedName>
        <fullName evidence="1">Uncharacterized protein</fullName>
    </submittedName>
</protein>
<proteinExistence type="predicted"/>
<dbReference type="EMBL" id="LT670844">
    <property type="protein sequence ID" value="SHK84066.1"/>
    <property type="molecule type" value="Genomic_DNA"/>
</dbReference>
<accession>A0A1M6VS50</accession>
<evidence type="ECO:0000313" key="2">
    <source>
        <dbReference type="Proteomes" id="UP000189935"/>
    </source>
</evidence>
<reference evidence="1 2" key="1">
    <citation type="submission" date="2016-11" db="EMBL/GenBank/DDBJ databases">
        <authorList>
            <person name="Jaros S."/>
            <person name="Januszkiewicz K."/>
            <person name="Wedrychowicz H."/>
        </authorList>
    </citation>
    <scope>NUCLEOTIDE SEQUENCE [LARGE SCALE GENOMIC DNA]</scope>
    <source>
        <strain evidence="1 2">GAS499</strain>
    </source>
</reference>
<evidence type="ECO:0000313" key="1">
    <source>
        <dbReference type="EMBL" id="SHK84066.1"/>
    </source>
</evidence>